<dbReference type="Pfam" id="PF00530">
    <property type="entry name" value="SRCR"/>
    <property type="match status" value="2"/>
</dbReference>
<evidence type="ECO:0000313" key="8">
    <source>
        <dbReference type="Proteomes" id="UP000007879"/>
    </source>
</evidence>
<evidence type="ECO:0000256" key="4">
    <source>
        <dbReference type="PROSITE-ProRule" id="PRU00196"/>
    </source>
</evidence>
<evidence type="ECO:0000259" key="6">
    <source>
        <dbReference type="PROSITE" id="PS50287"/>
    </source>
</evidence>
<dbReference type="SUPFAM" id="SSF56487">
    <property type="entry name" value="SRCR-like"/>
    <property type="match status" value="2"/>
</dbReference>
<feature type="disulfide bond" evidence="4">
    <location>
        <begin position="348"/>
        <end position="358"/>
    </location>
</feature>
<keyword evidence="1 5" id="KW-0732">Signal</keyword>
<dbReference type="InterPro" id="IPR001190">
    <property type="entry name" value="SRCR"/>
</dbReference>
<dbReference type="EnsemblMetazoa" id="Aqu2.1.27173_001">
    <property type="protein sequence ID" value="Aqu2.1.27173_001"/>
    <property type="gene ID" value="Aqu2.1.27173"/>
</dbReference>
<feature type="domain" description="SRCR" evidence="6">
    <location>
        <begin position="279"/>
        <end position="381"/>
    </location>
</feature>
<evidence type="ECO:0000256" key="2">
    <source>
        <dbReference type="ARBA" id="ARBA00022737"/>
    </source>
</evidence>
<keyword evidence="2" id="KW-0677">Repeat</keyword>
<dbReference type="InterPro" id="IPR036772">
    <property type="entry name" value="SRCR-like_dom_sf"/>
</dbReference>
<keyword evidence="8" id="KW-1185">Reference proteome</keyword>
<evidence type="ECO:0000256" key="5">
    <source>
        <dbReference type="SAM" id="SignalP"/>
    </source>
</evidence>
<dbReference type="KEGG" id="aqu:109583295"/>
<gene>
    <name evidence="7" type="primary">109583295</name>
</gene>
<dbReference type="Proteomes" id="UP000007879">
    <property type="component" value="Unassembled WGS sequence"/>
</dbReference>
<dbReference type="AlphaFoldDB" id="A0A1X7UI81"/>
<dbReference type="PANTHER" id="PTHR19331">
    <property type="entry name" value="SCAVENGER RECEPTOR DOMAIN-CONTAINING"/>
    <property type="match status" value="1"/>
</dbReference>
<feature type="domain" description="SRCR" evidence="6">
    <location>
        <begin position="157"/>
        <end position="259"/>
    </location>
</feature>
<dbReference type="GO" id="GO:0016020">
    <property type="term" value="C:membrane"/>
    <property type="evidence" value="ECO:0007669"/>
    <property type="project" value="InterPro"/>
</dbReference>
<dbReference type="InParanoid" id="A0A1X7UI81"/>
<proteinExistence type="predicted"/>
<reference evidence="8" key="1">
    <citation type="journal article" date="2010" name="Nature">
        <title>The Amphimedon queenslandica genome and the evolution of animal complexity.</title>
        <authorList>
            <person name="Srivastava M."/>
            <person name="Simakov O."/>
            <person name="Chapman J."/>
            <person name="Fahey B."/>
            <person name="Gauthier M.E."/>
            <person name="Mitros T."/>
            <person name="Richards G.S."/>
            <person name="Conaco C."/>
            <person name="Dacre M."/>
            <person name="Hellsten U."/>
            <person name="Larroux C."/>
            <person name="Putnam N.H."/>
            <person name="Stanke M."/>
            <person name="Adamska M."/>
            <person name="Darling A."/>
            <person name="Degnan S.M."/>
            <person name="Oakley T.H."/>
            <person name="Plachetzki D.C."/>
            <person name="Zhai Y."/>
            <person name="Adamski M."/>
            <person name="Calcino A."/>
            <person name="Cummins S.F."/>
            <person name="Goodstein D.M."/>
            <person name="Harris C."/>
            <person name="Jackson D.J."/>
            <person name="Leys S.P."/>
            <person name="Shu S."/>
            <person name="Woodcroft B.J."/>
            <person name="Vervoort M."/>
            <person name="Kosik K.S."/>
            <person name="Manning G."/>
            <person name="Degnan B.M."/>
            <person name="Rokhsar D.S."/>
        </authorList>
    </citation>
    <scope>NUCLEOTIDE SEQUENCE [LARGE SCALE GENOMIC DNA]</scope>
</reference>
<dbReference type="PROSITE" id="PS50287">
    <property type="entry name" value="SRCR_2"/>
    <property type="match status" value="2"/>
</dbReference>
<organism evidence="7">
    <name type="scientific">Amphimedon queenslandica</name>
    <name type="common">Sponge</name>
    <dbReference type="NCBI Taxonomy" id="400682"/>
    <lineage>
        <taxon>Eukaryota</taxon>
        <taxon>Metazoa</taxon>
        <taxon>Porifera</taxon>
        <taxon>Demospongiae</taxon>
        <taxon>Heteroscleromorpha</taxon>
        <taxon>Haplosclerida</taxon>
        <taxon>Niphatidae</taxon>
        <taxon>Amphimedon</taxon>
    </lineage>
</organism>
<accession>A0A1X7UI81</accession>
<evidence type="ECO:0000256" key="1">
    <source>
        <dbReference type="ARBA" id="ARBA00022729"/>
    </source>
</evidence>
<evidence type="ECO:0000313" key="7">
    <source>
        <dbReference type="EnsemblMetazoa" id="Aqu2.1.27173_001"/>
    </source>
</evidence>
<name>A0A1X7UI81_AMPQE</name>
<feature type="chain" id="PRO_5010874843" description="SRCR domain-containing protein" evidence="5">
    <location>
        <begin position="27"/>
        <end position="385"/>
    </location>
</feature>
<comment type="caution">
    <text evidence="4">Lacks conserved residue(s) required for the propagation of feature annotation.</text>
</comment>
<feature type="disulfide bond" evidence="4">
    <location>
        <begin position="226"/>
        <end position="236"/>
    </location>
</feature>
<protein>
    <recommendedName>
        <fullName evidence="6">SRCR domain-containing protein</fullName>
    </recommendedName>
</protein>
<reference evidence="7" key="2">
    <citation type="submission" date="2017-05" db="UniProtKB">
        <authorList>
            <consortium name="EnsemblMetazoa"/>
        </authorList>
    </citation>
    <scope>IDENTIFICATION</scope>
</reference>
<sequence>MHTMRVTHLLLVLVVLLLASIQSTNAQFDYPGCFPGQIQFNSTIVTSGYVTGYPTVCINGTFAPICSEVSLGALGPAILCSPFNTSAGYVGTPPNVTLAPLNENDISYTVTGISCDPQYSCSDPSYSESLCANGYLNFTCLKSLCDGPEISLYNNQTMIVNGFEGISGTVAYCYEGSLIGFCDDGSIDNEAAQQFCNALGYLYGEKVASSGYSLPTGAVYLSDISCTTTQDGSSNCTEGQPTSNPACYNGSLDYNVKCSGRFSTGVCNGPEISLYNNQSVIVNGTETINGTFAVCQDGILFGFCDDGSIDEEAAQLFCNSLGYIYGKKIPSSGYRLPTGALYLSNISCTSTQDGPTNCTDGGVTSNPACYNGSLDYNVECTVKFP</sequence>
<evidence type="ECO:0000256" key="3">
    <source>
        <dbReference type="ARBA" id="ARBA00023157"/>
    </source>
</evidence>
<keyword evidence="3 4" id="KW-1015">Disulfide bond</keyword>
<dbReference type="EnsemblMetazoa" id="XM_019998567.1">
    <property type="protein sequence ID" value="XP_019854126.1"/>
    <property type="gene ID" value="LOC109583295"/>
</dbReference>
<dbReference type="Gene3D" id="3.10.250.10">
    <property type="entry name" value="SRCR-like domain"/>
    <property type="match status" value="2"/>
</dbReference>
<feature type="signal peptide" evidence="5">
    <location>
        <begin position="1"/>
        <end position="26"/>
    </location>
</feature>